<feature type="domain" description="ZP" evidence="1">
    <location>
        <begin position="1"/>
        <end position="46"/>
    </location>
</feature>
<dbReference type="InterPro" id="IPR057475">
    <property type="entry name" value="CUT_C"/>
</dbReference>
<protein>
    <submittedName>
        <fullName evidence="3">ZP domain-containing protein</fullName>
    </submittedName>
</protein>
<dbReference type="Pfam" id="PF25301">
    <property type="entry name" value="CUT_C"/>
    <property type="match status" value="1"/>
</dbReference>
<dbReference type="InterPro" id="IPR001507">
    <property type="entry name" value="ZP_dom"/>
</dbReference>
<dbReference type="Proteomes" id="UP000887565">
    <property type="component" value="Unplaced"/>
</dbReference>
<name>A0A915IDB1_ROMCU</name>
<evidence type="ECO:0000313" key="2">
    <source>
        <dbReference type="Proteomes" id="UP000887565"/>
    </source>
</evidence>
<reference evidence="3" key="1">
    <citation type="submission" date="2022-11" db="UniProtKB">
        <authorList>
            <consortium name="WormBaseParasite"/>
        </authorList>
    </citation>
    <scope>IDENTIFICATION</scope>
</reference>
<dbReference type="AlphaFoldDB" id="A0A915IDB1"/>
<dbReference type="PROSITE" id="PS51034">
    <property type="entry name" value="ZP_2"/>
    <property type="match status" value="1"/>
</dbReference>
<organism evidence="2 3">
    <name type="scientific">Romanomermis culicivorax</name>
    <name type="common">Nematode worm</name>
    <dbReference type="NCBI Taxonomy" id="13658"/>
    <lineage>
        <taxon>Eukaryota</taxon>
        <taxon>Metazoa</taxon>
        <taxon>Ecdysozoa</taxon>
        <taxon>Nematoda</taxon>
        <taxon>Enoplea</taxon>
        <taxon>Dorylaimia</taxon>
        <taxon>Mermithida</taxon>
        <taxon>Mermithoidea</taxon>
        <taxon>Mermithidae</taxon>
        <taxon>Romanomermis</taxon>
    </lineage>
</organism>
<accession>A0A915IDB1</accession>
<evidence type="ECO:0000313" key="3">
    <source>
        <dbReference type="WBParaSite" id="nRc.2.0.1.t11882-RA"/>
    </source>
</evidence>
<proteinExistence type="predicted"/>
<dbReference type="WBParaSite" id="nRc.2.0.1.t11882-RA">
    <property type="protein sequence ID" value="nRc.2.0.1.t11882-RA"/>
    <property type="gene ID" value="nRc.2.0.1.g11882"/>
</dbReference>
<keyword evidence="2" id="KW-1185">Reference proteome</keyword>
<sequence length="46" mass="5451">MSNLFYDEDLQGGVTNLVFKYADKPTVFFQCQIRLHYKDDPFSKCQ</sequence>
<evidence type="ECO:0000259" key="1">
    <source>
        <dbReference type="PROSITE" id="PS51034"/>
    </source>
</evidence>